<gene>
    <name evidence="13" type="ORF">RU87_GL000785</name>
</gene>
<dbReference type="OrthoDB" id="1640042at2"/>
<feature type="domain" description="PTS EIIA type-2" evidence="12">
    <location>
        <begin position="1"/>
        <end position="144"/>
    </location>
</feature>
<name>A0A2A5S3M9_9LACT</name>
<evidence type="ECO:0000256" key="5">
    <source>
        <dbReference type="ARBA" id="ARBA00022597"/>
    </source>
</evidence>
<evidence type="ECO:0000259" key="12">
    <source>
        <dbReference type="PROSITE" id="PS51094"/>
    </source>
</evidence>
<dbReference type="GO" id="GO:0016301">
    <property type="term" value="F:kinase activity"/>
    <property type="evidence" value="ECO:0007669"/>
    <property type="project" value="UniProtKB-KW"/>
</dbReference>
<dbReference type="GO" id="GO:0009401">
    <property type="term" value="P:phosphoenolpyruvate-dependent sugar phosphotransferase system"/>
    <property type="evidence" value="ECO:0007669"/>
    <property type="project" value="UniProtKB-KW"/>
</dbReference>
<accession>A0A2A5S3M9</accession>
<keyword evidence="3" id="KW-0813">Transport</keyword>
<evidence type="ECO:0000256" key="9">
    <source>
        <dbReference type="ARBA" id="ARBA00029908"/>
    </source>
</evidence>
<evidence type="ECO:0000256" key="2">
    <source>
        <dbReference type="ARBA" id="ARBA00014783"/>
    </source>
</evidence>
<evidence type="ECO:0000313" key="14">
    <source>
        <dbReference type="Proteomes" id="UP000242246"/>
    </source>
</evidence>
<comment type="function">
    <text evidence="1">The phosphoenolpyruvate-dependent sugar phosphotransferase system (sugar PTS), a major carbohydrate active transport system, catalyzes the phosphorylation of incoming sugar substrates concomitantly with their translocation across the cell membrane. The enzyme II CmtAB PTS system is involved in D-mannitol transport.</text>
</comment>
<dbReference type="InterPro" id="IPR050893">
    <property type="entry name" value="Sugar_PTS"/>
</dbReference>
<comment type="caution">
    <text evidence="13">The sequence shown here is derived from an EMBL/GenBank/DDBJ whole genome shotgun (WGS) entry which is preliminary data.</text>
</comment>
<organism evidence="13 14">
    <name type="scientific">Pseudolactococcus plantarum</name>
    <dbReference type="NCBI Taxonomy" id="1365"/>
    <lineage>
        <taxon>Bacteria</taxon>
        <taxon>Bacillati</taxon>
        <taxon>Bacillota</taxon>
        <taxon>Bacilli</taxon>
        <taxon>Lactobacillales</taxon>
        <taxon>Streptococcaceae</taxon>
        <taxon>Pseudolactococcus</taxon>
    </lineage>
</organism>
<dbReference type="EMBL" id="JXJX01000002">
    <property type="protein sequence ID" value="PCS08048.1"/>
    <property type="molecule type" value="Genomic_DNA"/>
</dbReference>
<dbReference type="InterPro" id="IPR002178">
    <property type="entry name" value="PTS_EIIA_type-2_dom"/>
</dbReference>
<dbReference type="Pfam" id="PF00359">
    <property type="entry name" value="PTS_EIIA_2"/>
    <property type="match status" value="1"/>
</dbReference>
<dbReference type="Proteomes" id="UP000242246">
    <property type="component" value="Unassembled WGS sequence"/>
</dbReference>
<keyword evidence="5" id="KW-0762">Sugar transport</keyword>
<dbReference type="GO" id="GO:0005886">
    <property type="term" value="C:plasma membrane"/>
    <property type="evidence" value="ECO:0007669"/>
    <property type="project" value="TreeGrafter"/>
</dbReference>
<dbReference type="Gene3D" id="3.40.930.10">
    <property type="entry name" value="Mannitol-specific EII, Chain A"/>
    <property type="match status" value="1"/>
</dbReference>
<dbReference type="AlphaFoldDB" id="A0A2A5S3M9"/>
<dbReference type="PANTHER" id="PTHR30181:SF2">
    <property type="entry name" value="PTS SYSTEM MANNITOL-SPECIFIC EIICBA COMPONENT"/>
    <property type="match status" value="1"/>
</dbReference>
<dbReference type="PANTHER" id="PTHR30181">
    <property type="entry name" value="MANNITOL PERMEASE IIC COMPONENT"/>
    <property type="match status" value="1"/>
</dbReference>
<dbReference type="PROSITE" id="PS51094">
    <property type="entry name" value="PTS_EIIA_TYPE_2"/>
    <property type="match status" value="1"/>
</dbReference>
<keyword evidence="14" id="KW-1185">Reference proteome</keyword>
<dbReference type="PROSITE" id="PS00372">
    <property type="entry name" value="PTS_EIIA_TYPE_2_HIS"/>
    <property type="match status" value="1"/>
</dbReference>
<dbReference type="SUPFAM" id="SSF55804">
    <property type="entry name" value="Phoshotransferase/anion transport protein"/>
    <property type="match status" value="1"/>
</dbReference>
<keyword evidence="4" id="KW-0597">Phosphoprotein</keyword>
<sequence>MDIQKNLIQLGKSFETKEAAITFCGQQLLDGGYVTADYIPAMLQRNEELSVYMGNFIAIPHGTDAAKKEVLKTGITIVQVPRGVDFGDEADPKVATVLFGIAGVGNEHLELIQKISIFCADVDNVVKLADAQTEQEVVDLLNSVEV</sequence>
<evidence type="ECO:0000256" key="10">
    <source>
        <dbReference type="ARBA" id="ARBA00030956"/>
    </source>
</evidence>
<dbReference type="STRING" id="1348632.GCA_001591745_01014"/>
<reference evidence="13 14" key="1">
    <citation type="submission" date="2014-12" db="EMBL/GenBank/DDBJ databases">
        <title>Draft genome sequences of 10 type strains of Lactococcus.</title>
        <authorList>
            <person name="Sun Z."/>
            <person name="Zhong Z."/>
            <person name="Liu W."/>
            <person name="Zhang W."/>
            <person name="Zhang H."/>
        </authorList>
    </citation>
    <scope>NUCLEOTIDE SEQUENCE [LARGE SCALE GENOMIC DNA]</scope>
    <source>
        <strain evidence="13 14">DSM 20686</strain>
    </source>
</reference>
<keyword evidence="8" id="KW-0418">Kinase</keyword>
<evidence type="ECO:0000256" key="7">
    <source>
        <dbReference type="ARBA" id="ARBA00022683"/>
    </source>
</evidence>
<protein>
    <recommendedName>
        <fullName evidence="2">Mannitol-specific phosphotransferase enzyme IIA component</fullName>
    </recommendedName>
    <alternativeName>
        <fullName evidence="10">EIIA</fullName>
    </alternativeName>
    <alternativeName>
        <fullName evidence="11">EIII</fullName>
    </alternativeName>
    <alternativeName>
        <fullName evidence="9">PTS system mannitol-specific EIIA component</fullName>
    </alternativeName>
</protein>
<keyword evidence="6" id="KW-0808">Transferase</keyword>
<evidence type="ECO:0000256" key="6">
    <source>
        <dbReference type="ARBA" id="ARBA00022679"/>
    </source>
</evidence>
<proteinExistence type="predicted"/>
<evidence type="ECO:0000256" key="4">
    <source>
        <dbReference type="ARBA" id="ARBA00022553"/>
    </source>
</evidence>
<keyword evidence="7" id="KW-0598">Phosphotransferase system</keyword>
<dbReference type="RefSeq" id="WP_068162519.1">
    <property type="nucleotide sequence ID" value="NZ_JXJX01000002.1"/>
</dbReference>
<evidence type="ECO:0000256" key="8">
    <source>
        <dbReference type="ARBA" id="ARBA00022777"/>
    </source>
</evidence>
<evidence type="ECO:0000256" key="11">
    <source>
        <dbReference type="ARBA" id="ARBA00030962"/>
    </source>
</evidence>
<evidence type="ECO:0000256" key="3">
    <source>
        <dbReference type="ARBA" id="ARBA00022448"/>
    </source>
</evidence>
<dbReference type="CDD" id="cd00211">
    <property type="entry name" value="PTS_IIA_fru"/>
    <property type="match status" value="1"/>
</dbReference>
<dbReference type="InterPro" id="IPR016152">
    <property type="entry name" value="PTrfase/Anion_transptr"/>
</dbReference>
<evidence type="ECO:0000313" key="13">
    <source>
        <dbReference type="EMBL" id="PCS08048.1"/>
    </source>
</evidence>
<evidence type="ECO:0000256" key="1">
    <source>
        <dbReference type="ARBA" id="ARBA00002434"/>
    </source>
</evidence>
<dbReference type="GO" id="GO:0090563">
    <property type="term" value="F:protein-phosphocysteine-sugar phosphotransferase activity"/>
    <property type="evidence" value="ECO:0007669"/>
    <property type="project" value="TreeGrafter"/>
</dbReference>